<dbReference type="RefSeq" id="XP_062643526.1">
    <property type="nucleotide sequence ID" value="XM_062791487.1"/>
</dbReference>
<feature type="region of interest" description="Disordered" evidence="1">
    <location>
        <begin position="333"/>
        <end position="409"/>
    </location>
</feature>
<protein>
    <submittedName>
        <fullName evidence="2">Uncharacterized protein</fullName>
    </submittedName>
</protein>
<feature type="compositionally biased region" description="Pro residues" evidence="1">
    <location>
        <begin position="995"/>
        <end position="1004"/>
    </location>
</feature>
<accession>A0AAN6YZW6</accession>
<feature type="compositionally biased region" description="Low complexity" evidence="1">
    <location>
        <begin position="268"/>
        <end position="287"/>
    </location>
</feature>
<gene>
    <name evidence="2" type="ORF">N657DRAFT_637099</name>
</gene>
<feature type="region of interest" description="Disordered" evidence="1">
    <location>
        <begin position="988"/>
        <end position="1037"/>
    </location>
</feature>
<evidence type="ECO:0000256" key="1">
    <source>
        <dbReference type="SAM" id="MobiDB-lite"/>
    </source>
</evidence>
<feature type="compositionally biased region" description="Low complexity" evidence="1">
    <location>
        <begin position="387"/>
        <end position="402"/>
    </location>
</feature>
<comment type="caution">
    <text evidence="2">The sequence shown here is derived from an EMBL/GenBank/DDBJ whole genome shotgun (WGS) entry which is preliminary data.</text>
</comment>
<evidence type="ECO:0000313" key="2">
    <source>
        <dbReference type="EMBL" id="KAK4119753.1"/>
    </source>
</evidence>
<organism evidence="2 3">
    <name type="scientific">Parathielavia appendiculata</name>
    <dbReference type="NCBI Taxonomy" id="2587402"/>
    <lineage>
        <taxon>Eukaryota</taxon>
        <taxon>Fungi</taxon>
        <taxon>Dikarya</taxon>
        <taxon>Ascomycota</taxon>
        <taxon>Pezizomycotina</taxon>
        <taxon>Sordariomycetes</taxon>
        <taxon>Sordariomycetidae</taxon>
        <taxon>Sordariales</taxon>
        <taxon>Chaetomiaceae</taxon>
        <taxon>Parathielavia</taxon>
    </lineage>
</organism>
<proteinExistence type="predicted"/>
<dbReference type="EMBL" id="MU853245">
    <property type="protein sequence ID" value="KAK4119753.1"/>
    <property type="molecule type" value="Genomic_DNA"/>
</dbReference>
<feature type="region of interest" description="Disordered" evidence="1">
    <location>
        <begin position="198"/>
        <end position="295"/>
    </location>
</feature>
<dbReference type="Proteomes" id="UP001302602">
    <property type="component" value="Unassembled WGS sequence"/>
</dbReference>
<feature type="region of interest" description="Disordered" evidence="1">
    <location>
        <begin position="1"/>
        <end position="39"/>
    </location>
</feature>
<feature type="compositionally biased region" description="Basic and acidic residues" evidence="1">
    <location>
        <begin position="64"/>
        <end position="77"/>
    </location>
</feature>
<dbReference type="AlphaFoldDB" id="A0AAN6YZW6"/>
<evidence type="ECO:0000313" key="3">
    <source>
        <dbReference type="Proteomes" id="UP001302602"/>
    </source>
</evidence>
<feature type="compositionally biased region" description="Low complexity" evidence="1">
    <location>
        <begin position="367"/>
        <end position="380"/>
    </location>
</feature>
<feature type="compositionally biased region" description="Gly residues" evidence="1">
    <location>
        <begin position="345"/>
        <end position="356"/>
    </location>
</feature>
<feature type="region of interest" description="Disordered" evidence="1">
    <location>
        <begin position="304"/>
        <end position="323"/>
    </location>
</feature>
<dbReference type="GeneID" id="87828256"/>
<reference evidence="2" key="1">
    <citation type="journal article" date="2023" name="Mol. Phylogenet. Evol.">
        <title>Genome-scale phylogeny and comparative genomics of the fungal order Sordariales.</title>
        <authorList>
            <person name="Hensen N."/>
            <person name="Bonometti L."/>
            <person name="Westerberg I."/>
            <person name="Brannstrom I.O."/>
            <person name="Guillou S."/>
            <person name="Cros-Aarteil S."/>
            <person name="Calhoun S."/>
            <person name="Haridas S."/>
            <person name="Kuo A."/>
            <person name="Mondo S."/>
            <person name="Pangilinan J."/>
            <person name="Riley R."/>
            <person name="LaButti K."/>
            <person name="Andreopoulos B."/>
            <person name="Lipzen A."/>
            <person name="Chen C."/>
            <person name="Yan M."/>
            <person name="Daum C."/>
            <person name="Ng V."/>
            <person name="Clum A."/>
            <person name="Steindorff A."/>
            <person name="Ohm R.A."/>
            <person name="Martin F."/>
            <person name="Silar P."/>
            <person name="Natvig D.O."/>
            <person name="Lalanne C."/>
            <person name="Gautier V."/>
            <person name="Ament-Velasquez S.L."/>
            <person name="Kruys A."/>
            <person name="Hutchinson M.I."/>
            <person name="Powell A.J."/>
            <person name="Barry K."/>
            <person name="Miller A.N."/>
            <person name="Grigoriev I.V."/>
            <person name="Debuchy R."/>
            <person name="Gladieux P."/>
            <person name="Hiltunen Thoren M."/>
            <person name="Johannesson H."/>
        </authorList>
    </citation>
    <scope>NUCLEOTIDE SEQUENCE</scope>
    <source>
        <strain evidence="2">CBS 731.68</strain>
    </source>
</reference>
<keyword evidence="3" id="KW-1185">Reference proteome</keyword>
<sequence>MPSDGLSAPGADDIGLPDWLFGQRKSAPGSPSSLFDHGEPVTFLQGTFFGAFAAAHPTPGPAPKNDEDNHGPSEGDHNSLFSEGSKAPVEPPREQEGASPLAPLLDQELVPGLQPPSLPSSLPPAAELVTAQPPADGTVAVEAGSQVASATAGKKEEAKPAGFTMIGGLSFPVLPLSVPAATAPSVPRTDAVTAAVSTPTPREVGDGTTISPFQPPLPLAHSRHDSRPPVPGSTSPIANGVPVPLPTLHNSVPGVGGQHPEEASDSTGNHNANVPAGAGAAAHQCAALPSQSQPQSILDIATEEQRSAARAGTAMHDGDARSPASYLPQIHAAASTASSRAQGSPQGGGLSRGGGCANRRRIGGGSNTTAPAAARRSAPRSQPPATTPVVAAPAPSRPSQQRGTGHTAAQNAVNQPDFHSQPAPAYFPCEAQAHRFTFAALAGTANAVNAAPADPRPLAGFPWPLPRAAHAHLDHGLDLATQPLFPADARVRRMVADVAAAYPYDLNLNWALAWPVQWTASGQSVAGYAPADGNAGGVGAARRPAAQPQSQGAGYAPNVTLAQGFGARDGLYVNPTALHPSRPVQVQCVSQGGVLMAQGGMARGGMAALSGMTTSAGMATPSSRLGGTDPGGMANGGMGLSGRTEGSMAHPAIDPRRRGLNQHAQRPVQAAYVQHQAQFTAQQAPVRHQTPGVLGMMQQPLAQTTASAMAMMRPRHQAQADTGLTMGANATSLYPAGMGVMRPHDMDPGHGMMGGDVLQGGFGQGGMALGDLAQGGGMAPPGMAQGSMTQTSLAPGGMASGRMTPSGMTSVGTGSGGMAQSAMTLGGIARQGSMAQGGFVQGGIQRGMIYRRRLAQRDILQGGIPQRGTQPGMALTGIPQGGMPQGGMAQSRMTLGTGPWPSMAVPGGPRGPAQCAAHPLHASPVAFDSAAAAGSFLQPGFLPPSAARDSVATRAVVRGGPGHAGFASHSVESAAAGGFVPFAPFTGQERVPEFQPSPPPPSPPTLAFSAPAQTPIRRRHHDGQVAVEPPAQRRREG</sequence>
<reference evidence="2" key="2">
    <citation type="submission" date="2023-05" db="EMBL/GenBank/DDBJ databases">
        <authorList>
            <consortium name="Lawrence Berkeley National Laboratory"/>
            <person name="Steindorff A."/>
            <person name="Hensen N."/>
            <person name="Bonometti L."/>
            <person name="Westerberg I."/>
            <person name="Brannstrom I.O."/>
            <person name="Guillou S."/>
            <person name="Cros-Aarteil S."/>
            <person name="Calhoun S."/>
            <person name="Haridas S."/>
            <person name="Kuo A."/>
            <person name="Mondo S."/>
            <person name="Pangilinan J."/>
            <person name="Riley R."/>
            <person name="Labutti K."/>
            <person name="Andreopoulos B."/>
            <person name="Lipzen A."/>
            <person name="Chen C."/>
            <person name="Yanf M."/>
            <person name="Daum C."/>
            <person name="Ng V."/>
            <person name="Clum A."/>
            <person name="Ohm R."/>
            <person name="Martin F."/>
            <person name="Silar P."/>
            <person name="Natvig D."/>
            <person name="Lalanne C."/>
            <person name="Gautier V."/>
            <person name="Ament-Velasquez S.L."/>
            <person name="Kruys A."/>
            <person name="Hutchinson M.I."/>
            <person name="Powell A.J."/>
            <person name="Barry K."/>
            <person name="Miller A.N."/>
            <person name="Grigoriev I.V."/>
            <person name="Debuchy R."/>
            <person name="Gladieux P."/>
            <person name="Thoren M.H."/>
            <person name="Johannesson H."/>
        </authorList>
    </citation>
    <scope>NUCLEOTIDE SEQUENCE</scope>
    <source>
        <strain evidence="2">CBS 731.68</strain>
    </source>
</reference>
<name>A0AAN6YZW6_9PEZI</name>
<feature type="region of interest" description="Disordered" evidence="1">
    <location>
        <begin position="53"/>
        <end position="99"/>
    </location>
</feature>